<dbReference type="PROSITE" id="PS51105">
    <property type="entry name" value="PTS_EIIC_TYPE_3"/>
    <property type="match status" value="1"/>
</dbReference>
<evidence type="ECO:0000256" key="8">
    <source>
        <dbReference type="PIRNR" id="PIRNR006351"/>
    </source>
</evidence>
<dbReference type="InterPro" id="IPR051088">
    <property type="entry name" value="PTS_Sugar-EIIC/EIIB"/>
</dbReference>
<evidence type="ECO:0000256" key="3">
    <source>
        <dbReference type="ARBA" id="ARBA00022475"/>
    </source>
</evidence>
<dbReference type="EMBL" id="DXFP01000007">
    <property type="protein sequence ID" value="HIX01282.1"/>
    <property type="molecule type" value="Genomic_DNA"/>
</dbReference>
<dbReference type="GO" id="GO:0009401">
    <property type="term" value="P:phosphoenolpyruvate-dependent sugar phosphotransferase system"/>
    <property type="evidence" value="ECO:0007669"/>
    <property type="project" value="InterPro"/>
</dbReference>
<evidence type="ECO:0000256" key="2">
    <source>
        <dbReference type="ARBA" id="ARBA00022448"/>
    </source>
</evidence>
<feature type="transmembrane region" description="Helical" evidence="9">
    <location>
        <begin position="105"/>
        <end position="124"/>
    </location>
</feature>
<keyword evidence="6 9" id="KW-1133">Transmembrane helix</keyword>
<evidence type="ECO:0000256" key="5">
    <source>
        <dbReference type="ARBA" id="ARBA00022692"/>
    </source>
</evidence>
<feature type="transmembrane region" description="Helical" evidence="9">
    <location>
        <begin position="231"/>
        <end position="250"/>
    </location>
</feature>
<dbReference type="GO" id="GO:0008982">
    <property type="term" value="F:protein-N(PI)-phosphohistidine-sugar phosphotransferase activity"/>
    <property type="evidence" value="ECO:0007669"/>
    <property type="project" value="UniProtKB-UniRule"/>
</dbReference>
<accession>A0A9D1UVM7</accession>
<evidence type="ECO:0000313" key="12">
    <source>
        <dbReference type="Proteomes" id="UP000823963"/>
    </source>
</evidence>
<name>A0A9D1UVM7_9LACO</name>
<comment type="caution">
    <text evidence="11">The sequence shown here is derived from an EMBL/GenBank/DDBJ whole genome shotgun (WGS) entry which is preliminary data.</text>
</comment>
<keyword evidence="7 8" id="KW-0472">Membrane</keyword>
<dbReference type="AlphaFoldDB" id="A0A9D1UVM7"/>
<feature type="transmembrane region" description="Helical" evidence="9">
    <location>
        <begin position="185"/>
        <end position="210"/>
    </location>
</feature>
<reference evidence="11" key="1">
    <citation type="journal article" date="2021" name="PeerJ">
        <title>Extensive microbial diversity within the chicken gut microbiome revealed by metagenomics and culture.</title>
        <authorList>
            <person name="Gilroy R."/>
            <person name="Ravi A."/>
            <person name="Getino M."/>
            <person name="Pursley I."/>
            <person name="Horton D.L."/>
            <person name="Alikhan N.F."/>
            <person name="Baker D."/>
            <person name="Gharbi K."/>
            <person name="Hall N."/>
            <person name="Watson M."/>
            <person name="Adriaenssens E.M."/>
            <person name="Foster-Nyarko E."/>
            <person name="Jarju S."/>
            <person name="Secka A."/>
            <person name="Antonio M."/>
            <person name="Oren A."/>
            <person name="Chaudhuri R.R."/>
            <person name="La Ragione R."/>
            <person name="Hildebrand F."/>
            <person name="Pallen M.J."/>
        </authorList>
    </citation>
    <scope>NUCLEOTIDE SEQUENCE</scope>
    <source>
        <strain evidence="11">6627</strain>
    </source>
</reference>
<evidence type="ECO:0000256" key="9">
    <source>
        <dbReference type="SAM" id="Phobius"/>
    </source>
</evidence>
<evidence type="ECO:0000256" key="4">
    <source>
        <dbReference type="ARBA" id="ARBA00022597"/>
    </source>
</evidence>
<dbReference type="InterPro" id="IPR004796">
    <property type="entry name" value="PTS_IIC_cello"/>
</dbReference>
<keyword evidence="3 8" id="KW-1003">Cell membrane</keyword>
<proteinExistence type="predicted"/>
<feature type="transmembrane region" description="Helical" evidence="9">
    <location>
        <begin position="349"/>
        <end position="372"/>
    </location>
</feature>
<reference evidence="11" key="2">
    <citation type="submission" date="2021-04" db="EMBL/GenBank/DDBJ databases">
        <authorList>
            <person name="Gilroy R."/>
        </authorList>
    </citation>
    <scope>NUCLEOTIDE SEQUENCE</scope>
    <source>
        <strain evidence="11">6627</strain>
    </source>
</reference>
<dbReference type="Pfam" id="PF02378">
    <property type="entry name" value="PTS_EIIC"/>
    <property type="match status" value="1"/>
</dbReference>
<sequence length="440" mass="49106">MEFPQKLVRFGIKTSQNSFVRVVRQTMIMLFPFAALGSIASVINVSILSSAGFIGNIFYITKWLPHVARIRSMFSAFSMLTVKIIAVLAAYQAAVHTARIYRKNIEMSGMTGMIAFLLIALQPIQQQYDTQTFLKFAVNTRLMGIQGLFIGIVVGYATGQIFHLVQRYAEHKDETQVEMQGFDRAYHTILPILITLTLAILINQLILQLYRYQVPTAISAYYQNLSSKKHGLLSTVLLGAWSSFLAWMGLSGPYKAQQIYNSDPAAIADSTYALKHNSAWNVPYKYTQTTLYHSFGTFGGVGSTLALVIAIIIVARTSRYHKVARWSIFPVLFNTNQSILLGAPVMFNVVYLIPFVLTPVVNMLIAALAIYLKIMPPVTYPTPLETPSVLNAFIGTGGNFVALLVGVLVIMIDVIIYTPFVKLSEKIETEMEQQRINLDK</sequence>
<feature type="transmembrane region" description="Helical" evidence="9">
    <location>
        <begin position="28"/>
        <end position="61"/>
    </location>
</feature>
<gene>
    <name evidence="11" type="ORF">H9861_00795</name>
</gene>
<dbReference type="InterPro" id="IPR004501">
    <property type="entry name" value="PTS_EIIC_3"/>
</dbReference>
<evidence type="ECO:0000256" key="6">
    <source>
        <dbReference type="ARBA" id="ARBA00022989"/>
    </source>
</evidence>
<dbReference type="GO" id="GO:1902815">
    <property type="term" value="P:N,N'-diacetylchitobiose import"/>
    <property type="evidence" value="ECO:0007669"/>
    <property type="project" value="TreeGrafter"/>
</dbReference>
<feature type="transmembrane region" description="Helical" evidence="9">
    <location>
        <begin position="145"/>
        <end position="165"/>
    </location>
</feature>
<keyword evidence="2 8" id="KW-0813">Transport</keyword>
<feature type="transmembrane region" description="Helical" evidence="9">
    <location>
        <begin position="291"/>
        <end position="315"/>
    </location>
</feature>
<feature type="domain" description="PTS EIIC type-3" evidence="10">
    <location>
        <begin position="3"/>
        <end position="420"/>
    </location>
</feature>
<organism evidence="11 12">
    <name type="scientific">Candidatus Ligilactobacillus excrementigallinarum</name>
    <dbReference type="NCBI Taxonomy" id="2838641"/>
    <lineage>
        <taxon>Bacteria</taxon>
        <taxon>Bacillati</taxon>
        <taxon>Bacillota</taxon>
        <taxon>Bacilli</taxon>
        <taxon>Lactobacillales</taxon>
        <taxon>Lactobacillaceae</taxon>
        <taxon>Ligilactobacillus</taxon>
    </lineage>
</organism>
<dbReference type="InterPro" id="IPR003352">
    <property type="entry name" value="PTS_EIIC"/>
</dbReference>
<dbReference type="Proteomes" id="UP000823963">
    <property type="component" value="Unassembled WGS sequence"/>
</dbReference>
<evidence type="ECO:0000259" key="10">
    <source>
        <dbReference type="PROSITE" id="PS51105"/>
    </source>
</evidence>
<dbReference type="PANTHER" id="PTHR33989">
    <property type="match status" value="1"/>
</dbReference>
<evidence type="ECO:0000256" key="7">
    <source>
        <dbReference type="ARBA" id="ARBA00023136"/>
    </source>
</evidence>
<dbReference type="PIRSF" id="PIRSF006351">
    <property type="entry name" value="PTS_EIIC-Cellobiose"/>
    <property type="match status" value="1"/>
</dbReference>
<dbReference type="GO" id="GO:0005886">
    <property type="term" value="C:plasma membrane"/>
    <property type="evidence" value="ECO:0007669"/>
    <property type="project" value="UniProtKB-SubCell"/>
</dbReference>
<feature type="transmembrane region" description="Helical" evidence="9">
    <location>
        <begin position="73"/>
        <end position="93"/>
    </location>
</feature>
<evidence type="ECO:0000313" key="11">
    <source>
        <dbReference type="EMBL" id="HIX01282.1"/>
    </source>
</evidence>
<evidence type="ECO:0000256" key="1">
    <source>
        <dbReference type="ARBA" id="ARBA00004651"/>
    </source>
</evidence>
<protein>
    <recommendedName>
        <fullName evidence="8">Permease IIC component</fullName>
    </recommendedName>
</protein>
<feature type="transmembrane region" description="Helical" evidence="9">
    <location>
        <begin position="392"/>
        <end position="416"/>
    </location>
</feature>
<keyword evidence="5 9" id="KW-0812">Transmembrane</keyword>
<comment type="subcellular location">
    <subcellularLocation>
        <location evidence="1">Cell membrane</location>
        <topology evidence="1">Multi-pass membrane protein</topology>
    </subcellularLocation>
</comment>
<keyword evidence="4 8" id="KW-0762">Sugar transport</keyword>
<dbReference type="PANTHER" id="PTHR33989:SF4">
    <property type="entry name" value="PTS SYSTEM N,N'-DIACETYLCHITOBIOSE-SPECIFIC EIIC COMPONENT"/>
    <property type="match status" value="1"/>
</dbReference>
<comment type="function">
    <text evidence="8">The phosphoenolpyruvate-dependent sugar phosphotransferase system (PTS), a major carbohydrate active -transport system, catalyzes the phosphorylation of incoming sugar substrates concomitant with their translocation across the cell membrane.</text>
</comment>